<evidence type="ECO:0000256" key="6">
    <source>
        <dbReference type="ARBA" id="ARBA00047517"/>
    </source>
</evidence>
<dbReference type="PANTHER" id="PTHR43500">
    <property type="entry name" value="CYSTATHIONINE BETA-LYASE-RELATED"/>
    <property type="match status" value="1"/>
</dbReference>
<organism evidence="10 11">
    <name type="scientific">Polaromonas jejuensis</name>
    <dbReference type="NCBI Taxonomy" id="457502"/>
    <lineage>
        <taxon>Bacteria</taxon>
        <taxon>Pseudomonadati</taxon>
        <taxon>Pseudomonadota</taxon>
        <taxon>Betaproteobacteria</taxon>
        <taxon>Burkholderiales</taxon>
        <taxon>Comamonadaceae</taxon>
        <taxon>Polaromonas</taxon>
    </lineage>
</organism>
<dbReference type="NCBIfam" id="TIGR01324">
    <property type="entry name" value="cysta_beta_ly_B"/>
    <property type="match status" value="1"/>
</dbReference>
<dbReference type="InterPro" id="IPR006233">
    <property type="entry name" value="Cys_b_lyase_bac"/>
</dbReference>
<dbReference type="Pfam" id="PF01053">
    <property type="entry name" value="Cys_Met_Meta_PP"/>
    <property type="match status" value="1"/>
</dbReference>
<reference evidence="11" key="1">
    <citation type="journal article" date="2019" name="Int. J. Syst. Evol. Microbiol.">
        <title>The Global Catalogue of Microorganisms (GCM) 10K type strain sequencing project: providing services to taxonomists for standard genome sequencing and annotation.</title>
        <authorList>
            <consortium name="The Broad Institute Genomics Platform"/>
            <consortium name="The Broad Institute Genome Sequencing Center for Infectious Disease"/>
            <person name="Wu L."/>
            <person name="Ma J."/>
        </authorList>
    </citation>
    <scope>NUCLEOTIDE SEQUENCE [LARGE SCALE GENOMIC DNA]</scope>
    <source>
        <strain evidence="11">CGMCC 4.7277</strain>
    </source>
</reference>
<dbReference type="GO" id="GO:0047804">
    <property type="term" value="F:cysteine-S-conjugate beta-lyase activity"/>
    <property type="evidence" value="ECO:0007669"/>
    <property type="project" value="UniProtKB-EC"/>
</dbReference>
<accession>A0ABW0QED5</accession>
<keyword evidence="11" id="KW-1185">Reference proteome</keyword>
<evidence type="ECO:0000313" key="11">
    <source>
        <dbReference type="Proteomes" id="UP001596084"/>
    </source>
</evidence>
<dbReference type="InterPro" id="IPR000277">
    <property type="entry name" value="Cys/Met-Metab_PyrdxlP-dep_enz"/>
</dbReference>
<protein>
    <submittedName>
        <fullName evidence="10">Cystathionine beta-lyase</fullName>
        <ecNumber evidence="10">4.4.1.13</ecNumber>
    </submittedName>
</protein>
<dbReference type="Gene3D" id="3.90.1150.10">
    <property type="entry name" value="Aspartate Aminotransferase, domain 1"/>
    <property type="match status" value="1"/>
</dbReference>
<comment type="catalytic activity">
    <reaction evidence="6">
        <text>L,L-cystathionine + H2O = L-homocysteine + pyruvate + NH4(+)</text>
        <dbReference type="Rhea" id="RHEA:13965"/>
        <dbReference type="ChEBI" id="CHEBI:15361"/>
        <dbReference type="ChEBI" id="CHEBI:15377"/>
        <dbReference type="ChEBI" id="CHEBI:28938"/>
        <dbReference type="ChEBI" id="CHEBI:58161"/>
        <dbReference type="ChEBI" id="CHEBI:58199"/>
    </reaction>
</comment>
<dbReference type="PANTHER" id="PTHR43500:SF1">
    <property type="entry name" value="CYSTATHIONINE BETA-LYASE-RELATED"/>
    <property type="match status" value="1"/>
</dbReference>
<evidence type="ECO:0000256" key="3">
    <source>
        <dbReference type="ARBA" id="ARBA00022898"/>
    </source>
</evidence>
<evidence type="ECO:0000313" key="10">
    <source>
        <dbReference type="EMBL" id="MFC5522926.1"/>
    </source>
</evidence>
<comment type="catalytic activity">
    <reaction evidence="7">
        <text>an S-substituted L-cysteine + H2O = a thiol + pyruvate + NH4(+)</text>
        <dbReference type="Rhea" id="RHEA:18121"/>
        <dbReference type="ChEBI" id="CHEBI:15361"/>
        <dbReference type="ChEBI" id="CHEBI:15377"/>
        <dbReference type="ChEBI" id="CHEBI:28938"/>
        <dbReference type="ChEBI" id="CHEBI:29256"/>
        <dbReference type="ChEBI" id="CHEBI:58717"/>
        <dbReference type="EC" id="4.4.1.13"/>
    </reaction>
</comment>
<keyword evidence="4 10" id="KW-0456">Lyase</keyword>
<dbReference type="InterPro" id="IPR015424">
    <property type="entry name" value="PyrdxlP-dep_Trfase"/>
</dbReference>
<keyword evidence="3 8" id="KW-0663">Pyridoxal phosphate</keyword>
<dbReference type="Gene3D" id="3.40.640.10">
    <property type="entry name" value="Type I PLP-dependent aspartate aminotransferase-like (Major domain)"/>
    <property type="match status" value="1"/>
</dbReference>
<feature type="region of interest" description="Disordered" evidence="9">
    <location>
        <begin position="1"/>
        <end position="24"/>
    </location>
</feature>
<dbReference type="PIRSF" id="PIRSF001434">
    <property type="entry name" value="CGS"/>
    <property type="match status" value="1"/>
</dbReference>
<dbReference type="SUPFAM" id="SSF53383">
    <property type="entry name" value="PLP-dependent transferases"/>
    <property type="match status" value="1"/>
</dbReference>
<evidence type="ECO:0000256" key="7">
    <source>
        <dbReference type="ARBA" id="ARBA00047625"/>
    </source>
</evidence>
<comment type="pathway">
    <text evidence="5">Amino-acid biosynthesis; L-methionine biosynthesis via de novo pathway; L-homocysteine from L-cystathionine: step 1/1.</text>
</comment>
<evidence type="ECO:0000256" key="1">
    <source>
        <dbReference type="ARBA" id="ARBA00001933"/>
    </source>
</evidence>
<evidence type="ECO:0000256" key="5">
    <source>
        <dbReference type="ARBA" id="ARBA00046315"/>
    </source>
</evidence>
<evidence type="ECO:0000256" key="9">
    <source>
        <dbReference type="SAM" id="MobiDB-lite"/>
    </source>
</evidence>
<comment type="similarity">
    <text evidence="2 8">Belongs to the trans-sulfuration enzymes family.</text>
</comment>
<name>A0ABW0QED5_9BURK</name>
<dbReference type="EC" id="4.4.1.13" evidence="10"/>
<dbReference type="EMBL" id="JBHSMX010000060">
    <property type="protein sequence ID" value="MFC5522926.1"/>
    <property type="molecule type" value="Genomic_DNA"/>
</dbReference>
<proteinExistence type="inferred from homology"/>
<dbReference type="InterPro" id="IPR015421">
    <property type="entry name" value="PyrdxlP-dep_Trfase_major"/>
</dbReference>
<comment type="cofactor">
    <cofactor evidence="1 8">
        <name>pyridoxal 5'-phosphate</name>
        <dbReference type="ChEBI" id="CHEBI:597326"/>
    </cofactor>
</comment>
<comment type="caution">
    <text evidence="10">The sequence shown here is derived from an EMBL/GenBank/DDBJ whole genome shotgun (WGS) entry which is preliminary data.</text>
</comment>
<dbReference type="CDD" id="cd00614">
    <property type="entry name" value="CGS_like"/>
    <property type="match status" value="1"/>
</dbReference>
<dbReference type="InterPro" id="IPR054542">
    <property type="entry name" value="Cys_met_metab_PP"/>
</dbReference>
<sequence>MSQHAVHTETLLAHSGRAQKKAGGTVNTPVYRASTLLFPTVDALRSAYGTHHTYGRHGNPTTRALESALCELEGAHGAMLTPSGLSALTCALLATLQPGDHLLMTDSVYDPTRAFCDGALKRLGVATTYYDPTIGDGIRALMRPNTKLVFVESPGSLTFEMQDIPAISQVAHEHGAWVMLDNTWGTPIHFASFRHGVDVSVHAATKYIVGHSDVLMGVILTTEALYPRIRGFYKQLGLTVSPDDAYLALRGLRTLSVRLERHQHNARQVAQWLAAQPEVEQVLYPALPDAPGHALWKRDFTGACGLFAVQLRSMAEQAVTAMLDDMRLFGMGFSWGGFESLILLTHPGNDRTAKPWQGRGPLLRLHVGLENPEDLIADLKAGFDRMRSEPSSVGTT</sequence>
<dbReference type="Proteomes" id="UP001596084">
    <property type="component" value="Unassembled WGS sequence"/>
</dbReference>
<gene>
    <name evidence="10" type="primary">metC</name>
    <name evidence="10" type="ORF">ACFPP7_18715</name>
</gene>
<evidence type="ECO:0000256" key="4">
    <source>
        <dbReference type="ARBA" id="ARBA00023239"/>
    </source>
</evidence>
<dbReference type="RefSeq" id="WP_068835401.1">
    <property type="nucleotide sequence ID" value="NZ_JBHSMX010000060.1"/>
</dbReference>
<dbReference type="InterPro" id="IPR015422">
    <property type="entry name" value="PyrdxlP-dep_Trfase_small"/>
</dbReference>
<evidence type="ECO:0000256" key="2">
    <source>
        <dbReference type="ARBA" id="ARBA00009077"/>
    </source>
</evidence>
<evidence type="ECO:0000256" key="8">
    <source>
        <dbReference type="RuleBase" id="RU362118"/>
    </source>
</evidence>
<dbReference type="PROSITE" id="PS00868">
    <property type="entry name" value="CYS_MET_METAB_PP"/>
    <property type="match status" value="1"/>
</dbReference>